<evidence type="ECO:0000313" key="6">
    <source>
        <dbReference type="Proteomes" id="UP000326759"/>
    </source>
</evidence>
<sequence>MTRFLEIFSYKFSKMSSGKDWTHQWILSSMGPSGSDATADNEDAQNISSTSGAEYNLEDSLINDPLDERVSTSPVTSLDLDRDSPMACGIDDDDAGPPSIETQPPDNSDLEVAGITSTWINSGHYGSPDPDLRQLILRSDLITAAATATGSSEINAQPELSDIDTDVPPVYGPSLPAGPYNSPVRESSPLNYGDVTDDFATSGVCGLRNLGNTCFMAAGLQCLVNTPPIAQYFFNHHLESDESKRSLAGCFSQLTHKIWSGKYSSLRPAEFKEAFGAQWRDFRDYRQHDCQEFMTLLLEALRKQMPLGEEEESVSVEGSIAHCPAEKSLSGCSIGHPSCNSSISSRSSSHIEESRGSKGGSVSPSPSQSPQYSPSPLSPEAIKKQALDTRGDLQEDLVGLDSGPASPKSSVSSSSVDTHLTSLRLQPIPEEIKTISRLPKVNTSSDDISLSGTLSCQDAESVMSDISDCGDGMSNGNSGVAAVRRYNSLSCNYDCDMSVIEPVPVAPVNESFSDSICDSSSKHSKISSSDLTEGQVSWDPNCVSMSDAPNSSSDSCGSIHLSMVKLEDIMKETKTSNVNVLAKDNVSNNEFLYDSEKYAKVESKKLKNNLDNLNKCGLKRVKEVNLLVDKMDNSQIDSTNIINSSKNKMFSTPGRNSVMALNKRIRLEEKNVQYEIEKSNTDLLERLPEGLPSTSSKVHERERGFNMPLSYSSEEHKMAEESWNAFVGDRKSAVVDTFYGQFKSSLVCSVCGHTSIKFDPFGTLSVPLPHANEIQIPVIYVPYNGLIPTRCLITLFKISTVQELKSSLLNLEETYLTKFLNYTMRSIYAYELELAPACQVTEDESNESNQVVDSQVEECDSSTEIVNTIPEVSASGEPSIATCSPQDAQWQPCNICLDEFCQTDLKTHESFIKRKSEKPKARILRVAVVFRVDTESDDNNKREMQLIGHPCLIALPSRIASKTLTEIIEKKLFPGTNFSLLLVDGRGYNCSRCLFSSHCRGCEAIKNNSQYILLQAGDTLCVRFTSISAQQRQALSELQDHSSMNALRPNEPLTLFDCLRAFSQSEMLEDSESWYCPKCERKQLATKTISVWKYPPYLIIHLERFLFHGTVSTKVDDKVLFPIDGLNLSDFVVGEQHTPLLYNLYSCVCHMGVAHAGHYTAFVRSPVTGEWHYFNDDCVTRQKPGDEEYSTSYLLFYHRQGTKFDLCLPKNLSFSSPRKSDVIGEAVVGSSTDVKPSNNPEGYLPSVTSFVSNSVPNEEFNPVEADIIDDILGDIEYDQPADQ</sequence>
<dbReference type="Proteomes" id="UP000326759">
    <property type="component" value="Unassembled WGS sequence"/>
</dbReference>
<dbReference type="SUPFAM" id="SSF54001">
    <property type="entry name" value="Cysteine proteinases"/>
    <property type="match status" value="1"/>
</dbReference>
<gene>
    <name evidence="5" type="primary">UBP9</name>
    <name evidence="5" type="ORF">Anas_08014</name>
</gene>
<proteinExistence type="predicted"/>
<dbReference type="OrthoDB" id="2248014at2759"/>
<dbReference type="PROSITE" id="PS00972">
    <property type="entry name" value="USP_1"/>
    <property type="match status" value="1"/>
</dbReference>
<feature type="region of interest" description="Disordered" evidence="3">
    <location>
        <begin position="32"/>
        <end position="110"/>
    </location>
</feature>
<feature type="region of interest" description="Disordered" evidence="3">
    <location>
        <begin position="341"/>
        <end position="379"/>
    </location>
</feature>
<dbReference type="GO" id="GO:0004843">
    <property type="term" value="F:cysteine-type deubiquitinase activity"/>
    <property type="evidence" value="ECO:0007669"/>
    <property type="project" value="UniProtKB-EC"/>
</dbReference>
<dbReference type="Pfam" id="PF00443">
    <property type="entry name" value="UCH"/>
    <property type="match status" value="2"/>
</dbReference>
<dbReference type="InterPro" id="IPR028889">
    <property type="entry name" value="USP"/>
</dbReference>
<feature type="domain" description="USP" evidence="4">
    <location>
        <begin position="205"/>
        <end position="1200"/>
    </location>
</feature>
<keyword evidence="5" id="KW-0378">Hydrolase</keyword>
<dbReference type="PANTHER" id="PTHR21646:SF35">
    <property type="match status" value="1"/>
</dbReference>
<dbReference type="PROSITE" id="PS50235">
    <property type="entry name" value="USP_3"/>
    <property type="match status" value="1"/>
</dbReference>
<evidence type="ECO:0000256" key="1">
    <source>
        <dbReference type="ARBA" id="ARBA00000707"/>
    </source>
</evidence>
<keyword evidence="6" id="KW-1185">Reference proteome</keyword>
<dbReference type="Gene3D" id="3.90.70.10">
    <property type="entry name" value="Cysteine proteinases"/>
    <property type="match status" value="3"/>
</dbReference>
<dbReference type="EC" id="3.4.19.12" evidence="2"/>
<feature type="compositionally biased region" description="Polar residues" evidence="3">
    <location>
        <begin position="32"/>
        <end position="53"/>
    </location>
</feature>
<comment type="catalytic activity">
    <reaction evidence="1">
        <text>Thiol-dependent hydrolysis of ester, thioester, amide, peptide and isopeptide bonds formed by the C-terminal Gly of ubiquitin (a 76-residue protein attached to proteins as an intracellular targeting signal).</text>
        <dbReference type="EC" id="3.4.19.12"/>
    </reaction>
</comment>
<dbReference type="InterPro" id="IPR050185">
    <property type="entry name" value="Ub_carboxyl-term_hydrolase"/>
</dbReference>
<name>A0A5N5SST8_9CRUS</name>
<feature type="region of interest" description="Disordered" evidence="3">
    <location>
        <begin position="396"/>
        <end position="422"/>
    </location>
</feature>
<comment type="caution">
    <text evidence="5">The sequence shown here is derived from an EMBL/GenBank/DDBJ whole genome shotgun (WGS) entry which is preliminary data.</text>
</comment>
<protein>
    <recommendedName>
        <fullName evidence="2">ubiquitinyl hydrolase 1</fullName>
        <ecNumber evidence="2">3.4.19.12</ecNumber>
    </recommendedName>
</protein>
<accession>A0A5N5SST8</accession>
<reference evidence="5 6" key="1">
    <citation type="journal article" date="2019" name="PLoS Biol.">
        <title>Sex chromosomes control vertical transmission of feminizing Wolbachia symbionts in an isopod.</title>
        <authorList>
            <person name="Becking T."/>
            <person name="Chebbi M.A."/>
            <person name="Giraud I."/>
            <person name="Moumen B."/>
            <person name="Laverre T."/>
            <person name="Caubet Y."/>
            <person name="Peccoud J."/>
            <person name="Gilbert C."/>
            <person name="Cordaux R."/>
        </authorList>
    </citation>
    <scope>NUCLEOTIDE SEQUENCE [LARGE SCALE GENOMIC DNA]</scope>
    <source>
        <strain evidence="5">ANa2</strain>
        <tissue evidence="5">Whole body excluding digestive tract and cuticle</tissue>
    </source>
</reference>
<dbReference type="InterPro" id="IPR001394">
    <property type="entry name" value="Peptidase_C19_UCH"/>
</dbReference>
<feature type="compositionally biased region" description="Low complexity" evidence="3">
    <location>
        <begin position="360"/>
        <end position="379"/>
    </location>
</feature>
<evidence type="ECO:0000313" key="5">
    <source>
        <dbReference type="EMBL" id="KAB7496968.1"/>
    </source>
</evidence>
<dbReference type="InterPro" id="IPR018200">
    <property type="entry name" value="USP_CS"/>
</dbReference>
<organism evidence="5 6">
    <name type="scientific">Armadillidium nasatum</name>
    <dbReference type="NCBI Taxonomy" id="96803"/>
    <lineage>
        <taxon>Eukaryota</taxon>
        <taxon>Metazoa</taxon>
        <taxon>Ecdysozoa</taxon>
        <taxon>Arthropoda</taxon>
        <taxon>Crustacea</taxon>
        <taxon>Multicrustacea</taxon>
        <taxon>Malacostraca</taxon>
        <taxon>Eumalacostraca</taxon>
        <taxon>Peracarida</taxon>
        <taxon>Isopoda</taxon>
        <taxon>Oniscidea</taxon>
        <taxon>Crinocheta</taxon>
        <taxon>Armadillidiidae</taxon>
        <taxon>Armadillidium</taxon>
    </lineage>
</organism>
<dbReference type="InterPro" id="IPR038765">
    <property type="entry name" value="Papain-like_cys_pep_sf"/>
</dbReference>
<dbReference type="CDD" id="cd02674">
    <property type="entry name" value="Peptidase_C19R"/>
    <property type="match status" value="1"/>
</dbReference>
<dbReference type="GO" id="GO:0016579">
    <property type="term" value="P:protein deubiquitination"/>
    <property type="evidence" value="ECO:0007669"/>
    <property type="project" value="InterPro"/>
</dbReference>
<dbReference type="EMBL" id="SEYY01020849">
    <property type="protein sequence ID" value="KAB7496968.1"/>
    <property type="molecule type" value="Genomic_DNA"/>
</dbReference>
<evidence type="ECO:0000256" key="2">
    <source>
        <dbReference type="ARBA" id="ARBA00012759"/>
    </source>
</evidence>
<evidence type="ECO:0000259" key="4">
    <source>
        <dbReference type="PROSITE" id="PS50235"/>
    </source>
</evidence>
<dbReference type="PANTHER" id="PTHR21646">
    <property type="entry name" value="UBIQUITIN CARBOXYL-TERMINAL HYDROLASE"/>
    <property type="match status" value="1"/>
</dbReference>
<evidence type="ECO:0000256" key="3">
    <source>
        <dbReference type="SAM" id="MobiDB-lite"/>
    </source>
</evidence>